<dbReference type="AlphaFoldDB" id="A0AAV5C7G1"/>
<feature type="region of interest" description="Disordered" evidence="1">
    <location>
        <begin position="337"/>
        <end position="547"/>
    </location>
</feature>
<feature type="region of interest" description="Disordered" evidence="1">
    <location>
        <begin position="651"/>
        <end position="697"/>
    </location>
</feature>
<dbReference type="EMBL" id="BQKI01000004">
    <property type="protein sequence ID" value="GJM94098.1"/>
    <property type="molecule type" value="Genomic_DNA"/>
</dbReference>
<accession>A0AAV5C7G1</accession>
<feature type="compositionally biased region" description="Low complexity" evidence="1">
    <location>
        <begin position="271"/>
        <end position="300"/>
    </location>
</feature>
<reference evidence="2" key="1">
    <citation type="journal article" date="2018" name="DNA Res.">
        <title>Multiple hybrid de novo genome assembly of finger millet, an orphan allotetraploid crop.</title>
        <authorList>
            <person name="Hatakeyama M."/>
            <person name="Aluri S."/>
            <person name="Balachadran M.T."/>
            <person name="Sivarajan S.R."/>
            <person name="Patrignani A."/>
            <person name="Gruter S."/>
            <person name="Poveda L."/>
            <person name="Shimizu-Inatsugi R."/>
            <person name="Baeten J."/>
            <person name="Francoijs K.J."/>
            <person name="Nataraja K.N."/>
            <person name="Reddy Y.A.N."/>
            <person name="Phadnis S."/>
            <person name="Ravikumar R.L."/>
            <person name="Schlapbach R."/>
            <person name="Sreeman S.M."/>
            <person name="Shimizu K.K."/>
        </authorList>
    </citation>
    <scope>NUCLEOTIDE SEQUENCE</scope>
</reference>
<sequence length="697" mass="74275">MIVLPPVHNGEIQEFKQINPLHASHVVALSQACPSNANAIFTPLDLCDAVPPNSDALSIGYPGSHTSGLALPNNHGSVGPGLPTSNVNSRLPGSPGMVLGGNLPSPSSLNAPSRDAQRYGVPRPTSLQGDEQQRMQYNQMFNGRSLQQSGLSVPGVLPSGVDRGVRRMGMMPGLNRGTHGTRPGFPRLGSPGMLNMVSSGNLPPSNGQGLQNNVTVHPGAIPGPGNAMLRPRDPMQMLRPGQSSEEHRQMMMPDFQLQVSQGNSQAVHFNGPPFSSAGASSPVQSFPVQQSQPHQIPQQSHMFGNTHLSHIQGANQTNSQQPGYAMRLAKERQIQQMIPQQQRPLSGPSAVPAVQNGSQMQQQGQGSASGVIPSQQQLKQQHPAQNSLGSSVLPNQAAATTSHKQKKQQGQQQSRQNQQQRNQGSQQAKLMKSLGRGNLIQNPDATQASGISTACKSQAPDKNVMQQSTGYLPGNRGPLPSISQPGNQPKIYASQVPQSPVQTPDVSNQQGSVKGSPSQGLLASQQSPLHSSSQLATQQQQQQQRYMNPSQNNIQRLMMQQNRHMNTDGRIELPADQVQHNQAMPSASLARSTDSGSPGISSINQRKQESSHDPAAVTSTSQLANSPHDTFVGSDTLLSTSSQMLQRQLSGGVPIHGHGIGGQMQQQQSRQQLQSQQQQRPVVQGSVYAHPSNSGPG</sequence>
<feature type="compositionally biased region" description="Polar residues" evidence="1">
    <location>
        <begin position="495"/>
        <end position="519"/>
    </location>
</feature>
<gene>
    <name evidence="2" type="primary">ga10714</name>
    <name evidence="2" type="ORF">PR202_ga10714</name>
</gene>
<feature type="compositionally biased region" description="Low complexity" evidence="1">
    <location>
        <begin position="651"/>
        <end position="687"/>
    </location>
</feature>
<protein>
    <submittedName>
        <fullName evidence="2">Uncharacterized protein</fullName>
    </submittedName>
</protein>
<dbReference type="PANTHER" id="PTHR46774">
    <property type="entry name" value="CHROMATIN MODIFICATION-RELATED PROTEIN EAF1 A-RELATED"/>
    <property type="match status" value="1"/>
</dbReference>
<feature type="region of interest" description="Disordered" evidence="1">
    <location>
        <begin position="581"/>
        <end position="635"/>
    </location>
</feature>
<proteinExistence type="predicted"/>
<feature type="compositionally biased region" description="Low complexity" evidence="1">
    <location>
        <begin position="521"/>
        <end position="544"/>
    </location>
</feature>
<feature type="compositionally biased region" description="Low complexity" evidence="1">
    <location>
        <begin position="408"/>
        <end position="427"/>
    </location>
</feature>
<comment type="caution">
    <text evidence="2">The sequence shown here is derived from an EMBL/GenBank/DDBJ whole genome shotgun (WGS) entry which is preliminary data.</text>
</comment>
<evidence type="ECO:0000313" key="2">
    <source>
        <dbReference type="EMBL" id="GJM94098.1"/>
    </source>
</evidence>
<feature type="compositionally biased region" description="Low complexity" evidence="1">
    <location>
        <begin position="355"/>
        <end position="370"/>
    </location>
</feature>
<feature type="region of interest" description="Disordered" evidence="1">
    <location>
        <begin position="108"/>
        <end position="130"/>
    </location>
</feature>
<evidence type="ECO:0000256" key="1">
    <source>
        <dbReference type="SAM" id="MobiDB-lite"/>
    </source>
</evidence>
<feature type="compositionally biased region" description="Polar residues" evidence="1">
    <location>
        <begin position="581"/>
        <end position="605"/>
    </location>
</feature>
<feature type="compositionally biased region" description="Polar residues" evidence="1">
    <location>
        <begin position="372"/>
        <end position="402"/>
    </location>
</feature>
<keyword evidence="3" id="KW-1185">Reference proteome</keyword>
<feature type="compositionally biased region" description="Polar residues" evidence="1">
    <location>
        <begin position="617"/>
        <end position="628"/>
    </location>
</feature>
<reference evidence="2" key="2">
    <citation type="submission" date="2021-12" db="EMBL/GenBank/DDBJ databases">
        <title>Resequencing data analysis of finger millet.</title>
        <authorList>
            <person name="Hatakeyama M."/>
            <person name="Aluri S."/>
            <person name="Balachadran M.T."/>
            <person name="Sivarajan S.R."/>
            <person name="Poveda L."/>
            <person name="Shimizu-Inatsugi R."/>
            <person name="Schlapbach R."/>
            <person name="Sreeman S.M."/>
            <person name="Shimizu K.K."/>
        </authorList>
    </citation>
    <scope>NUCLEOTIDE SEQUENCE</scope>
</reference>
<dbReference type="Proteomes" id="UP001054889">
    <property type="component" value="Unassembled WGS sequence"/>
</dbReference>
<dbReference type="GO" id="GO:0035267">
    <property type="term" value="C:NuA4 histone acetyltransferase complex"/>
    <property type="evidence" value="ECO:0007669"/>
    <property type="project" value="InterPro"/>
</dbReference>
<feature type="region of interest" description="Disordered" evidence="1">
    <location>
        <begin position="259"/>
        <end position="300"/>
    </location>
</feature>
<name>A0AAV5C7G1_ELECO</name>
<dbReference type="InterPro" id="IPR044798">
    <property type="entry name" value="EAF1A/B"/>
</dbReference>
<feature type="compositionally biased region" description="Polar residues" evidence="1">
    <location>
        <begin position="439"/>
        <end position="456"/>
    </location>
</feature>
<dbReference type="PANTHER" id="PTHR46774:SF3">
    <property type="entry name" value="CHROMATIN MODIFICATION-RELATED PROTEIN EAF1 A-RELATED"/>
    <property type="match status" value="1"/>
</dbReference>
<evidence type="ECO:0000313" key="3">
    <source>
        <dbReference type="Proteomes" id="UP001054889"/>
    </source>
</evidence>
<organism evidence="2 3">
    <name type="scientific">Eleusine coracana subsp. coracana</name>
    <dbReference type="NCBI Taxonomy" id="191504"/>
    <lineage>
        <taxon>Eukaryota</taxon>
        <taxon>Viridiplantae</taxon>
        <taxon>Streptophyta</taxon>
        <taxon>Embryophyta</taxon>
        <taxon>Tracheophyta</taxon>
        <taxon>Spermatophyta</taxon>
        <taxon>Magnoliopsida</taxon>
        <taxon>Liliopsida</taxon>
        <taxon>Poales</taxon>
        <taxon>Poaceae</taxon>
        <taxon>PACMAD clade</taxon>
        <taxon>Chloridoideae</taxon>
        <taxon>Cynodonteae</taxon>
        <taxon>Eleusininae</taxon>
        <taxon>Eleusine</taxon>
    </lineage>
</organism>